<dbReference type="InterPro" id="IPR004413">
    <property type="entry name" value="GatB"/>
</dbReference>
<dbReference type="GO" id="GO:0005524">
    <property type="term" value="F:ATP binding"/>
    <property type="evidence" value="ECO:0007669"/>
    <property type="project" value="UniProtKB-KW"/>
</dbReference>
<dbReference type="EMBL" id="LT669839">
    <property type="protein sequence ID" value="SHD76839.1"/>
    <property type="molecule type" value="Genomic_DNA"/>
</dbReference>
<dbReference type="Pfam" id="PF02637">
    <property type="entry name" value="GatB_Yqey"/>
    <property type="match status" value="1"/>
</dbReference>
<evidence type="ECO:0000256" key="1">
    <source>
        <dbReference type="ARBA" id="ARBA00005306"/>
    </source>
</evidence>
<evidence type="ECO:0000313" key="13">
    <source>
        <dbReference type="Proteomes" id="UP000245423"/>
    </source>
</evidence>
<dbReference type="InterPro" id="IPR042114">
    <property type="entry name" value="GatB_C_1"/>
</dbReference>
<evidence type="ECO:0000256" key="5">
    <source>
        <dbReference type="ARBA" id="ARBA00022840"/>
    </source>
</evidence>
<evidence type="ECO:0000256" key="2">
    <source>
        <dbReference type="ARBA" id="ARBA00011123"/>
    </source>
</evidence>
<keyword evidence="12" id="KW-0808">Transferase</keyword>
<dbReference type="InterPro" id="IPR003789">
    <property type="entry name" value="Asn/Gln_tRNA_amidoTrase-B-like"/>
</dbReference>
<dbReference type="PANTHER" id="PTHR11659">
    <property type="entry name" value="GLUTAMYL-TRNA GLN AMIDOTRANSFERASE SUBUNIT B MITOCHONDRIAL AND PROKARYOTIC PET112-RELATED"/>
    <property type="match status" value="1"/>
</dbReference>
<dbReference type="SUPFAM" id="SSF89095">
    <property type="entry name" value="GatB/YqeY motif"/>
    <property type="match status" value="1"/>
</dbReference>
<dbReference type="NCBIfam" id="NF004012">
    <property type="entry name" value="PRK05477.1-2"/>
    <property type="match status" value="1"/>
</dbReference>
<dbReference type="RefSeq" id="WP_005586021.1">
    <property type="nucleotide sequence ID" value="NZ_LT669839.1"/>
</dbReference>
<dbReference type="GO" id="GO:0070681">
    <property type="term" value="P:glutaminyl-tRNAGln biosynthesis via transamidation"/>
    <property type="evidence" value="ECO:0007669"/>
    <property type="project" value="TreeGrafter"/>
</dbReference>
<dbReference type="FunFam" id="1.10.10.410:FF:000001">
    <property type="entry name" value="Aspartyl/glutamyl-tRNA(Asn/Gln) amidotransferase subunit B"/>
    <property type="match status" value="1"/>
</dbReference>
<feature type="domain" description="Asn/Gln amidotransferase" evidence="11">
    <location>
        <begin position="326"/>
        <end position="473"/>
    </location>
</feature>
<dbReference type="Pfam" id="PF02934">
    <property type="entry name" value="GatB_N"/>
    <property type="match status" value="1"/>
</dbReference>
<evidence type="ECO:0000256" key="7">
    <source>
        <dbReference type="ARBA" id="ARBA00024799"/>
    </source>
</evidence>
<dbReference type="EC" id="6.3.5.-" evidence="10"/>
<dbReference type="NCBIfam" id="NF004014">
    <property type="entry name" value="PRK05477.1-4"/>
    <property type="match status" value="1"/>
</dbReference>
<evidence type="ECO:0000256" key="4">
    <source>
        <dbReference type="ARBA" id="ARBA00022741"/>
    </source>
</evidence>
<dbReference type="GO" id="GO:0006412">
    <property type="term" value="P:translation"/>
    <property type="evidence" value="ECO:0007669"/>
    <property type="project" value="UniProtKB-UniRule"/>
</dbReference>
<dbReference type="Gene3D" id="1.10.150.380">
    <property type="entry name" value="GatB domain, N-terminal subdomain"/>
    <property type="match status" value="1"/>
</dbReference>
<evidence type="ECO:0000259" key="11">
    <source>
        <dbReference type="SMART" id="SM00845"/>
    </source>
</evidence>
<reference evidence="12 13" key="1">
    <citation type="submission" date="2016-11" db="EMBL/GenBank/DDBJ databases">
        <authorList>
            <person name="Manzoor S."/>
        </authorList>
    </citation>
    <scope>NUCLEOTIDE SEQUENCE [LARGE SCALE GENOMIC DNA]</scope>
    <source>
        <strain evidence="12">Clostridium ultunense strain Esp</strain>
    </source>
</reference>
<dbReference type="AlphaFoldDB" id="M1ZKS2"/>
<dbReference type="HAMAP" id="MF_00121">
    <property type="entry name" value="GatB"/>
    <property type="match status" value="1"/>
</dbReference>
<evidence type="ECO:0000256" key="6">
    <source>
        <dbReference type="ARBA" id="ARBA00022917"/>
    </source>
</evidence>
<dbReference type="HOGENOM" id="CLU_019240_0_0_9"/>
<sequence length="476" mass="54702">MGYKTIIGLEIHVELMTKTKIFCSCINAFGGDANTHCCPVCLGLPGSIPKLNKAVLEYGIRAGIAFNCQIADYVKMDKKHYFYPDLVKGYQTSQDDRPLCRDGYVEIENEAGSKKIGLQRIHIEEDTGKSIHTEGGDTLIDYNRAGVPLIEIVTKPDINTSEEARMFLENLRNTLKYIEVSDCKMEEGSLRCDVNINVVDTETGNKTNITELKNLNSFKAVVNAIEYEEKRHIDYLKRGENTVKETRRWNELENKTISMREKGGTENYRYSVDVDILPIKIDRYWIEEIRNNLPELPHHKKERFIKEYDLPEYDAGVLTQSKEIAQFYEETNRYAKDPKQVSNWIMGDVLRRLNDEELEVEDLKFKPKDLADLIGFINNGKISNNIGKKVLRDMFETGEKPEEIIKKKGLIQISDEGELKGIVEKVLHENQQSIIDYRNGKDRALGFLIGQVMKSTRGKANPQMVNEMVKEMIEKR</sequence>
<dbReference type="InterPro" id="IPR017958">
    <property type="entry name" value="Gln-tRNA_amidoTrfase_suB_CS"/>
</dbReference>
<dbReference type="GO" id="GO:0016740">
    <property type="term" value="F:transferase activity"/>
    <property type="evidence" value="ECO:0007669"/>
    <property type="project" value="UniProtKB-KW"/>
</dbReference>
<dbReference type="SUPFAM" id="SSF55931">
    <property type="entry name" value="Glutamine synthetase/guanido kinase"/>
    <property type="match status" value="1"/>
</dbReference>
<evidence type="ECO:0000256" key="3">
    <source>
        <dbReference type="ARBA" id="ARBA00022598"/>
    </source>
</evidence>
<dbReference type="Proteomes" id="UP000245423">
    <property type="component" value="Chromosome 1"/>
</dbReference>
<comment type="subunit">
    <text evidence="2 10">Heterotrimer of A, B and C subunits.</text>
</comment>
<accession>M1ZKS2</accession>
<dbReference type="FunFam" id="1.10.150.380:FF:000001">
    <property type="entry name" value="Aspartyl/glutamyl-tRNA(Asn/Gln) amidotransferase subunit B"/>
    <property type="match status" value="1"/>
</dbReference>
<comment type="function">
    <text evidence="7 10">Allows the formation of correctly charged Asn-tRNA(Asn) or Gln-tRNA(Gln) through the transamidation of misacylated Asp-tRNA(Asn) or Glu-tRNA(Gln) in organisms which lack either or both of asparaginyl-tRNA or glutaminyl-tRNA synthetases. The reaction takes place in the presence of glutamine and ATP through an activated phospho-Asp-tRNA(Asn) or phospho-Glu-tRNA(Gln).</text>
</comment>
<dbReference type="OrthoDB" id="9804078at2"/>
<proteinExistence type="inferred from homology"/>
<dbReference type="InterPro" id="IPR023168">
    <property type="entry name" value="GatB_Yqey_C_2"/>
</dbReference>
<dbReference type="SMART" id="SM00845">
    <property type="entry name" value="GatB_Yqey"/>
    <property type="match status" value="1"/>
</dbReference>
<keyword evidence="4 10" id="KW-0547">Nucleotide-binding</keyword>
<evidence type="ECO:0000256" key="8">
    <source>
        <dbReference type="ARBA" id="ARBA00047380"/>
    </source>
</evidence>
<comment type="catalytic activity">
    <reaction evidence="8 10">
        <text>L-aspartyl-tRNA(Asn) + L-glutamine + ATP + H2O = L-asparaginyl-tRNA(Asn) + L-glutamate + ADP + phosphate + 2 H(+)</text>
        <dbReference type="Rhea" id="RHEA:14513"/>
        <dbReference type="Rhea" id="RHEA-COMP:9674"/>
        <dbReference type="Rhea" id="RHEA-COMP:9677"/>
        <dbReference type="ChEBI" id="CHEBI:15377"/>
        <dbReference type="ChEBI" id="CHEBI:15378"/>
        <dbReference type="ChEBI" id="CHEBI:29985"/>
        <dbReference type="ChEBI" id="CHEBI:30616"/>
        <dbReference type="ChEBI" id="CHEBI:43474"/>
        <dbReference type="ChEBI" id="CHEBI:58359"/>
        <dbReference type="ChEBI" id="CHEBI:78515"/>
        <dbReference type="ChEBI" id="CHEBI:78516"/>
        <dbReference type="ChEBI" id="CHEBI:456216"/>
    </reaction>
</comment>
<dbReference type="PANTHER" id="PTHR11659:SF0">
    <property type="entry name" value="GLUTAMYL-TRNA(GLN) AMIDOTRANSFERASE SUBUNIT B, MITOCHONDRIAL"/>
    <property type="match status" value="1"/>
</dbReference>
<organism evidence="12 13">
    <name type="scientific">[Clostridium] ultunense Esp</name>
    <dbReference type="NCBI Taxonomy" id="1288971"/>
    <lineage>
        <taxon>Bacteria</taxon>
        <taxon>Bacillati</taxon>
        <taxon>Bacillota</taxon>
        <taxon>Tissierellia</taxon>
        <taxon>Tissierellales</taxon>
        <taxon>Tepidimicrobiaceae</taxon>
        <taxon>Schnuerera</taxon>
    </lineage>
</organism>
<keyword evidence="6 10" id="KW-0648">Protein biosynthesis</keyword>
<dbReference type="GO" id="GO:0050566">
    <property type="term" value="F:asparaginyl-tRNA synthase (glutamine-hydrolyzing) activity"/>
    <property type="evidence" value="ECO:0007669"/>
    <property type="project" value="RHEA"/>
</dbReference>
<name>M1ZKS2_9FIRM</name>
<keyword evidence="13" id="KW-1185">Reference proteome</keyword>
<dbReference type="GO" id="GO:0050567">
    <property type="term" value="F:glutaminyl-tRNA synthase (glutamine-hydrolyzing) activity"/>
    <property type="evidence" value="ECO:0007669"/>
    <property type="project" value="UniProtKB-UniRule"/>
</dbReference>
<dbReference type="NCBIfam" id="TIGR00133">
    <property type="entry name" value="gatB"/>
    <property type="match status" value="1"/>
</dbReference>
<gene>
    <name evidence="10 12" type="primary">gatB</name>
    <name evidence="12" type="ORF">CUESP1_1474</name>
</gene>
<dbReference type="InterPro" id="IPR017959">
    <property type="entry name" value="Asn/Gln-tRNA_amidoTrfase_suB/E"/>
</dbReference>
<dbReference type="InterPro" id="IPR018027">
    <property type="entry name" value="Asn/Gln_amidotransferase"/>
</dbReference>
<protein>
    <recommendedName>
        <fullName evidence="10">Aspartyl/glutamyl-tRNA(Asn/Gln) amidotransferase subunit B</fullName>
        <shortName evidence="10">Asp/Glu-ADT subunit B</shortName>
        <ecNumber evidence="10">6.3.5.-</ecNumber>
    </recommendedName>
</protein>
<dbReference type="PROSITE" id="PS01234">
    <property type="entry name" value="GATB"/>
    <property type="match status" value="1"/>
</dbReference>
<keyword evidence="3 10" id="KW-0436">Ligase</keyword>
<evidence type="ECO:0000256" key="10">
    <source>
        <dbReference type="HAMAP-Rule" id="MF_00121"/>
    </source>
</evidence>
<dbReference type="Gene3D" id="1.10.10.410">
    <property type="match status" value="1"/>
</dbReference>
<evidence type="ECO:0000313" key="12">
    <source>
        <dbReference type="EMBL" id="SHD76839.1"/>
    </source>
</evidence>
<comment type="catalytic activity">
    <reaction evidence="9 10">
        <text>L-glutamyl-tRNA(Gln) + L-glutamine + ATP + H2O = L-glutaminyl-tRNA(Gln) + L-glutamate + ADP + phosphate + H(+)</text>
        <dbReference type="Rhea" id="RHEA:17521"/>
        <dbReference type="Rhea" id="RHEA-COMP:9681"/>
        <dbReference type="Rhea" id="RHEA-COMP:9684"/>
        <dbReference type="ChEBI" id="CHEBI:15377"/>
        <dbReference type="ChEBI" id="CHEBI:15378"/>
        <dbReference type="ChEBI" id="CHEBI:29985"/>
        <dbReference type="ChEBI" id="CHEBI:30616"/>
        <dbReference type="ChEBI" id="CHEBI:43474"/>
        <dbReference type="ChEBI" id="CHEBI:58359"/>
        <dbReference type="ChEBI" id="CHEBI:78520"/>
        <dbReference type="ChEBI" id="CHEBI:78521"/>
        <dbReference type="ChEBI" id="CHEBI:456216"/>
    </reaction>
</comment>
<comment type="similarity">
    <text evidence="1 10">Belongs to the GatB/GatE family. GatB subfamily.</text>
</comment>
<keyword evidence="5 10" id="KW-0067">ATP-binding</keyword>
<evidence type="ECO:0000256" key="9">
    <source>
        <dbReference type="ARBA" id="ARBA00047913"/>
    </source>
</evidence>
<dbReference type="InterPro" id="IPR014746">
    <property type="entry name" value="Gln_synth/guanido_kin_cat_dom"/>
</dbReference>
<dbReference type="InterPro" id="IPR006075">
    <property type="entry name" value="Asn/Gln-tRNA_Trfase_suB/E_cat"/>
</dbReference>